<evidence type="ECO:0000256" key="2">
    <source>
        <dbReference type="ARBA" id="ARBA00023163"/>
    </source>
</evidence>
<evidence type="ECO:0000259" key="3">
    <source>
        <dbReference type="PROSITE" id="PS01124"/>
    </source>
</evidence>
<comment type="caution">
    <text evidence="4">The sequence shown here is derived from an EMBL/GenBank/DDBJ whole genome shotgun (WGS) entry which is preliminary data.</text>
</comment>
<dbReference type="GO" id="GO:0003700">
    <property type="term" value="F:DNA-binding transcription factor activity"/>
    <property type="evidence" value="ECO:0007669"/>
    <property type="project" value="InterPro"/>
</dbReference>
<dbReference type="InterPro" id="IPR053142">
    <property type="entry name" value="PchR_regulatory_protein"/>
</dbReference>
<sequence>MSYRNLFSNKNPFKKISDNLFFLKSQYYLEDNIRYSGSMPISGLVFFYHHQGNSNCDFESLSLSTSYQEKPFSVLTVNNNDKGTISIKKGDISTSSITLEKEFLLKSLPEGKVKEKIIENLETNKPCELLAKKDINPQSQLLLNTLYNNPFNSQLDELYAQSKILELIYLEFQSLIDIEPNKNNKLKLDDYDIEAIKKAKEILVQNMKNPPSIIELSHTIGINEFKLKSGFKTVFNDTPYNILLDYKLEYAKELLLASDMNVGEIAKQTGYKYLQSFTKAFVKKYGVRPIDIMKKRKYYF</sequence>
<dbReference type="PROSITE" id="PS01124">
    <property type="entry name" value="HTH_ARAC_FAMILY_2"/>
    <property type="match status" value="1"/>
</dbReference>
<evidence type="ECO:0000256" key="1">
    <source>
        <dbReference type="ARBA" id="ARBA00023015"/>
    </source>
</evidence>
<dbReference type="PANTHER" id="PTHR47893">
    <property type="entry name" value="REGULATORY PROTEIN PCHR"/>
    <property type="match status" value="1"/>
</dbReference>
<name>A0A4V1M1B8_9BACT</name>
<evidence type="ECO:0000313" key="4">
    <source>
        <dbReference type="EMBL" id="RXK13114.1"/>
    </source>
</evidence>
<dbReference type="Proteomes" id="UP000289718">
    <property type="component" value="Unassembled WGS sequence"/>
</dbReference>
<protein>
    <recommendedName>
        <fullName evidence="3">HTH araC/xylS-type domain-containing protein</fullName>
    </recommendedName>
</protein>
<dbReference type="SMART" id="SM00342">
    <property type="entry name" value="HTH_ARAC"/>
    <property type="match status" value="1"/>
</dbReference>
<dbReference type="InterPro" id="IPR018060">
    <property type="entry name" value="HTH_AraC"/>
</dbReference>
<gene>
    <name evidence="4" type="ORF">CP965_04765</name>
</gene>
<dbReference type="RefSeq" id="WP_129060934.1">
    <property type="nucleotide sequence ID" value="NZ_NXIE01000002.1"/>
</dbReference>
<keyword evidence="5" id="KW-1185">Reference proteome</keyword>
<feature type="domain" description="HTH araC/xylS-type" evidence="3">
    <location>
        <begin position="197"/>
        <end position="295"/>
    </location>
</feature>
<dbReference type="SUPFAM" id="SSF46689">
    <property type="entry name" value="Homeodomain-like"/>
    <property type="match status" value="1"/>
</dbReference>
<dbReference type="PANTHER" id="PTHR47893:SF1">
    <property type="entry name" value="REGULATORY PROTEIN PCHR"/>
    <property type="match status" value="1"/>
</dbReference>
<dbReference type="OrthoDB" id="9802263at2"/>
<dbReference type="EMBL" id="NXIE01000002">
    <property type="protein sequence ID" value="RXK13114.1"/>
    <property type="molecule type" value="Genomic_DNA"/>
</dbReference>
<dbReference type="Pfam" id="PF12833">
    <property type="entry name" value="HTH_18"/>
    <property type="match status" value="1"/>
</dbReference>
<accession>A0A4V1M1B8</accession>
<organism evidence="4 5">
    <name type="scientific">Halarcobacter mediterraneus</name>
    <dbReference type="NCBI Taxonomy" id="2023153"/>
    <lineage>
        <taxon>Bacteria</taxon>
        <taxon>Pseudomonadati</taxon>
        <taxon>Campylobacterota</taxon>
        <taxon>Epsilonproteobacteria</taxon>
        <taxon>Campylobacterales</taxon>
        <taxon>Arcobacteraceae</taxon>
        <taxon>Halarcobacter</taxon>
    </lineage>
</organism>
<dbReference type="AlphaFoldDB" id="A0A4V1M1B8"/>
<keyword evidence="1" id="KW-0805">Transcription regulation</keyword>
<evidence type="ECO:0000313" key="5">
    <source>
        <dbReference type="Proteomes" id="UP000289718"/>
    </source>
</evidence>
<dbReference type="InterPro" id="IPR009057">
    <property type="entry name" value="Homeodomain-like_sf"/>
</dbReference>
<proteinExistence type="predicted"/>
<dbReference type="GO" id="GO:0043565">
    <property type="term" value="F:sequence-specific DNA binding"/>
    <property type="evidence" value="ECO:0007669"/>
    <property type="project" value="InterPro"/>
</dbReference>
<keyword evidence="2" id="KW-0804">Transcription</keyword>
<dbReference type="Gene3D" id="1.10.10.60">
    <property type="entry name" value="Homeodomain-like"/>
    <property type="match status" value="1"/>
</dbReference>
<reference evidence="4 5" key="1">
    <citation type="submission" date="2017-09" db="EMBL/GenBank/DDBJ databases">
        <title>Genomics of the genus Arcobacter.</title>
        <authorList>
            <person name="Perez-Cataluna A."/>
            <person name="Figueras M.J."/>
            <person name="Salas-Masso N."/>
        </authorList>
    </citation>
    <scope>NUCLEOTIDE SEQUENCE [LARGE SCALE GENOMIC DNA]</scope>
    <source>
        <strain evidence="4 5">F156-34</strain>
    </source>
</reference>